<keyword evidence="3" id="KW-1185">Reference proteome</keyword>
<evidence type="ECO:0000313" key="3">
    <source>
        <dbReference type="Proteomes" id="UP000008311"/>
    </source>
</evidence>
<reference evidence="3" key="1">
    <citation type="journal article" date="2010" name="Nat. Biotechnol.">
        <title>Draft genome sequence of the oilseed species Ricinus communis.</title>
        <authorList>
            <person name="Chan A.P."/>
            <person name="Crabtree J."/>
            <person name="Zhao Q."/>
            <person name="Lorenzi H."/>
            <person name="Orvis J."/>
            <person name="Puiu D."/>
            <person name="Melake-Berhan A."/>
            <person name="Jones K.M."/>
            <person name="Redman J."/>
            <person name="Chen G."/>
            <person name="Cahoon E.B."/>
            <person name="Gedil M."/>
            <person name="Stanke M."/>
            <person name="Haas B.J."/>
            <person name="Wortman J.R."/>
            <person name="Fraser-Liggett C.M."/>
            <person name="Ravel J."/>
            <person name="Rabinowicz P.D."/>
        </authorList>
    </citation>
    <scope>NUCLEOTIDE SEQUENCE [LARGE SCALE GENOMIC DNA]</scope>
    <source>
        <strain evidence="3">cv. Hale</strain>
    </source>
</reference>
<accession>B9S528</accession>
<evidence type="ECO:0000313" key="2">
    <source>
        <dbReference type="EMBL" id="EEF41248.1"/>
    </source>
</evidence>
<evidence type="ECO:0000256" key="1">
    <source>
        <dbReference type="SAM" id="MobiDB-lite"/>
    </source>
</evidence>
<proteinExistence type="predicted"/>
<feature type="region of interest" description="Disordered" evidence="1">
    <location>
        <begin position="82"/>
        <end position="129"/>
    </location>
</feature>
<dbReference type="InParanoid" id="B9S528"/>
<feature type="compositionally biased region" description="Low complexity" evidence="1">
    <location>
        <begin position="86"/>
        <end position="96"/>
    </location>
</feature>
<dbReference type="InterPro" id="IPR025322">
    <property type="entry name" value="PADRE_dom"/>
</dbReference>
<organism evidence="2 3">
    <name type="scientific">Ricinus communis</name>
    <name type="common">Castor bean</name>
    <dbReference type="NCBI Taxonomy" id="3988"/>
    <lineage>
        <taxon>Eukaryota</taxon>
        <taxon>Viridiplantae</taxon>
        <taxon>Streptophyta</taxon>
        <taxon>Embryophyta</taxon>
        <taxon>Tracheophyta</taxon>
        <taxon>Spermatophyta</taxon>
        <taxon>Magnoliopsida</taxon>
        <taxon>eudicotyledons</taxon>
        <taxon>Gunneridae</taxon>
        <taxon>Pentapetalae</taxon>
        <taxon>rosids</taxon>
        <taxon>fabids</taxon>
        <taxon>Malpighiales</taxon>
        <taxon>Euphorbiaceae</taxon>
        <taxon>Acalyphoideae</taxon>
        <taxon>Acalypheae</taxon>
        <taxon>Ricinus</taxon>
    </lineage>
</organism>
<dbReference type="PANTHER" id="PTHR33052">
    <property type="entry name" value="DUF4228 DOMAIN PROTEIN-RELATED"/>
    <property type="match status" value="1"/>
</dbReference>
<protein>
    <submittedName>
        <fullName evidence="2">Uncharacterized protein</fullName>
    </submittedName>
</protein>
<dbReference type="Proteomes" id="UP000008311">
    <property type="component" value="Unassembled WGS sequence"/>
</dbReference>
<dbReference type="EMBL" id="EQ973868">
    <property type="protein sequence ID" value="EEF41248.1"/>
    <property type="molecule type" value="Genomic_DNA"/>
</dbReference>
<name>B9S528_RICCO</name>
<dbReference type="Pfam" id="PF14009">
    <property type="entry name" value="PADRE"/>
    <property type="match status" value="1"/>
</dbReference>
<sequence>MGSGARYDALKLVLPGRCVEIHTKPITAAEVLKNYPRHSVTRPDVFEYPWIVVKPEAVLNPGKVFFIVPNYTIYKLLKAHKKQHQHSPSQNQSPKNTVDKQEAQNQDSPREINAGSTPKHLNRHQKLNLSPPTTSCMWIPFLNQDRDLKTRKRNKVGSWPEVMSKNKSTLLRLEEKPVKDSRSEVRSSNHEEYHTVNKSTILRVEENLVKDSRIKVRSSAHKEYHTIDSDITAEFPEMDDDDDYYDVEFKPSREVATLKSCLRKSDSVRKSLQLKVTFLLPSKYKVQQRRGKVSGDEFAGNYPCSFADFLVHSARIIPT</sequence>
<dbReference type="AlphaFoldDB" id="B9S528"/>
<dbReference type="eggNOG" id="ENOG502S2UZ">
    <property type="taxonomic scope" value="Eukaryota"/>
</dbReference>
<gene>
    <name evidence="2" type="ORF">RCOM_1720380</name>
</gene>